<dbReference type="EMBL" id="JAYMYS010000001">
    <property type="protein sequence ID" value="KAK7409738.1"/>
    <property type="molecule type" value="Genomic_DNA"/>
</dbReference>
<name>A0AAN9SZW1_PSOTE</name>
<dbReference type="AlphaFoldDB" id="A0AAN9SZW1"/>
<sequence length="295" mass="33271">MVPHCSGLALLTCFYSLTFSFSLHFPSLASSSSSGFVSSPAPSRLSTFLVRFSLHLSLRTFTPLVRFVCLLLLSISVFCKREELLVAGQEIGIPTFEASDLEQGGKSARIVNSVLALKSYSEWKQTGGNGKNFERWCPKAMDRYHSLLWQIQRQAHKWLGFFCLWISEFLKKILNYTIKSRISRLVEVDVKHREVFQKPNLRRQAGLKLVVHENDLIQVGHVSEAGWNAPCNLLLARTMTEIGELPRTKTKRLNNSLGTFPSYSLSMRSKNLCDGRPRTTSVNLSANLLLLRSSS</sequence>
<dbReference type="Proteomes" id="UP001386955">
    <property type="component" value="Unassembled WGS sequence"/>
</dbReference>
<evidence type="ECO:0000256" key="1">
    <source>
        <dbReference type="SAM" id="SignalP"/>
    </source>
</evidence>
<gene>
    <name evidence="2" type="ORF">VNO78_00007</name>
</gene>
<reference evidence="2 3" key="1">
    <citation type="submission" date="2024-01" db="EMBL/GenBank/DDBJ databases">
        <title>The genomes of 5 underutilized Papilionoideae crops provide insights into root nodulation and disease resistanc.</title>
        <authorList>
            <person name="Jiang F."/>
        </authorList>
    </citation>
    <scope>NUCLEOTIDE SEQUENCE [LARGE SCALE GENOMIC DNA]</scope>
    <source>
        <strain evidence="2">DUOXIRENSHENG_FW03</strain>
        <tissue evidence="2">Leaves</tissue>
    </source>
</reference>
<proteinExistence type="predicted"/>
<evidence type="ECO:0000313" key="2">
    <source>
        <dbReference type="EMBL" id="KAK7409738.1"/>
    </source>
</evidence>
<keyword evidence="3" id="KW-1185">Reference proteome</keyword>
<keyword evidence="1" id="KW-0732">Signal</keyword>
<evidence type="ECO:0000313" key="3">
    <source>
        <dbReference type="Proteomes" id="UP001386955"/>
    </source>
</evidence>
<feature type="chain" id="PRO_5042826047" evidence="1">
    <location>
        <begin position="21"/>
        <end position="295"/>
    </location>
</feature>
<protein>
    <submittedName>
        <fullName evidence="2">Uncharacterized protein</fullName>
    </submittedName>
</protein>
<feature type="signal peptide" evidence="1">
    <location>
        <begin position="1"/>
        <end position="20"/>
    </location>
</feature>
<accession>A0AAN9SZW1</accession>
<comment type="caution">
    <text evidence="2">The sequence shown here is derived from an EMBL/GenBank/DDBJ whole genome shotgun (WGS) entry which is preliminary data.</text>
</comment>
<organism evidence="2 3">
    <name type="scientific">Psophocarpus tetragonolobus</name>
    <name type="common">Winged bean</name>
    <name type="synonym">Dolichos tetragonolobus</name>
    <dbReference type="NCBI Taxonomy" id="3891"/>
    <lineage>
        <taxon>Eukaryota</taxon>
        <taxon>Viridiplantae</taxon>
        <taxon>Streptophyta</taxon>
        <taxon>Embryophyta</taxon>
        <taxon>Tracheophyta</taxon>
        <taxon>Spermatophyta</taxon>
        <taxon>Magnoliopsida</taxon>
        <taxon>eudicotyledons</taxon>
        <taxon>Gunneridae</taxon>
        <taxon>Pentapetalae</taxon>
        <taxon>rosids</taxon>
        <taxon>fabids</taxon>
        <taxon>Fabales</taxon>
        <taxon>Fabaceae</taxon>
        <taxon>Papilionoideae</taxon>
        <taxon>50 kb inversion clade</taxon>
        <taxon>NPAAA clade</taxon>
        <taxon>indigoferoid/millettioid clade</taxon>
        <taxon>Phaseoleae</taxon>
        <taxon>Psophocarpus</taxon>
    </lineage>
</organism>